<reference evidence="2" key="1">
    <citation type="submission" date="2020-01" db="EMBL/GenBank/DDBJ databases">
        <authorList>
            <person name="Rat A."/>
        </authorList>
    </citation>
    <scope>NUCLEOTIDE SEQUENCE</scope>
    <source>
        <strain evidence="2">LMG 28251</strain>
    </source>
</reference>
<evidence type="ECO:0000313" key="2">
    <source>
        <dbReference type="EMBL" id="MBR0656126.1"/>
    </source>
</evidence>
<keyword evidence="1" id="KW-0472">Membrane</keyword>
<evidence type="ECO:0000256" key="1">
    <source>
        <dbReference type="SAM" id="Phobius"/>
    </source>
</evidence>
<proteinExistence type="predicted"/>
<feature type="transmembrane region" description="Helical" evidence="1">
    <location>
        <begin position="29"/>
        <end position="46"/>
    </location>
</feature>
<organism evidence="2 3">
    <name type="scientific">Plastoroseomonas arctica</name>
    <dbReference type="NCBI Taxonomy" id="1509237"/>
    <lineage>
        <taxon>Bacteria</taxon>
        <taxon>Pseudomonadati</taxon>
        <taxon>Pseudomonadota</taxon>
        <taxon>Alphaproteobacteria</taxon>
        <taxon>Acetobacterales</taxon>
        <taxon>Acetobacteraceae</taxon>
        <taxon>Plastoroseomonas</taxon>
    </lineage>
</organism>
<dbReference type="PANTHER" id="PTHR37309:SF1">
    <property type="entry name" value="SLR0284 PROTEIN"/>
    <property type="match status" value="1"/>
</dbReference>
<dbReference type="AlphaFoldDB" id="A0AAF1KMB1"/>
<name>A0AAF1KMB1_9PROT</name>
<dbReference type="PANTHER" id="PTHR37309">
    <property type="entry name" value="SLR0284 PROTEIN"/>
    <property type="match status" value="1"/>
</dbReference>
<evidence type="ECO:0000313" key="3">
    <source>
        <dbReference type="Proteomes" id="UP001196068"/>
    </source>
</evidence>
<dbReference type="RefSeq" id="WP_211874970.1">
    <property type="nucleotide sequence ID" value="NZ_JAAEDH010000015.1"/>
</dbReference>
<gene>
    <name evidence="2" type="ORF">GXW79_13670</name>
</gene>
<dbReference type="InterPro" id="IPR007165">
    <property type="entry name" value="Phage_holin_4_2"/>
</dbReference>
<dbReference type="Pfam" id="PF04020">
    <property type="entry name" value="Phage_holin_4_2"/>
    <property type="match status" value="1"/>
</dbReference>
<accession>A0AAF1KMB1</accession>
<sequence>MGYIVTLLITAFAFWCADQLIAGISFSSTLTLVIAAAVFGLVNAIIRPVAVALSLPLTIITLGLFILVVNAAMFALTAAVIPGMVVASFGAAFMGAIIVSVVSWATGRLVGA</sequence>
<dbReference type="EMBL" id="JAAEDH010000015">
    <property type="protein sequence ID" value="MBR0656126.1"/>
    <property type="molecule type" value="Genomic_DNA"/>
</dbReference>
<feature type="transmembrane region" description="Helical" evidence="1">
    <location>
        <begin position="58"/>
        <end position="81"/>
    </location>
</feature>
<feature type="transmembrane region" description="Helical" evidence="1">
    <location>
        <begin position="87"/>
        <end position="107"/>
    </location>
</feature>
<protein>
    <submittedName>
        <fullName evidence="2">Phage holin family protein</fullName>
    </submittedName>
</protein>
<comment type="caution">
    <text evidence="2">The sequence shown here is derived from an EMBL/GenBank/DDBJ whole genome shotgun (WGS) entry which is preliminary data.</text>
</comment>
<keyword evidence="1" id="KW-1133">Transmembrane helix</keyword>
<keyword evidence="3" id="KW-1185">Reference proteome</keyword>
<keyword evidence="1" id="KW-0812">Transmembrane</keyword>
<reference evidence="2" key="2">
    <citation type="journal article" date="2021" name="Syst. Appl. Microbiol.">
        <title>Roseomonas hellenica sp. nov., isolated from roots of wild-growing Alkanna tinctoria.</title>
        <authorList>
            <person name="Rat A."/>
            <person name="Naranjo H.D."/>
            <person name="Lebbe L."/>
            <person name="Cnockaert M."/>
            <person name="Krigas N."/>
            <person name="Grigoriadou K."/>
            <person name="Maloupa E."/>
            <person name="Willems A."/>
        </authorList>
    </citation>
    <scope>NUCLEOTIDE SEQUENCE</scope>
    <source>
        <strain evidence="2">LMG 28251</strain>
    </source>
</reference>
<dbReference type="Proteomes" id="UP001196068">
    <property type="component" value="Unassembled WGS sequence"/>
</dbReference>